<evidence type="ECO:0000259" key="3">
    <source>
        <dbReference type="Pfam" id="PF08022"/>
    </source>
</evidence>
<protein>
    <recommendedName>
        <fullName evidence="7">FAD-binding FR-type domain-containing protein</fullName>
    </recommendedName>
</protein>
<dbReference type="Pfam" id="PF08030">
    <property type="entry name" value="NAD_binding_6"/>
    <property type="match status" value="1"/>
</dbReference>
<evidence type="ECO:0008006" key="7">
    <source>
        <dbReference type="Google" id="ProtNLM"/>
    </source>
</evidence>
<feature type="domain" description="FAD-binding 8" evidence="3">
    <location>
        <begin position="295"/>
        <end position="362"/>
    </location>
</feature>
<evidence type="ECO:0000313" key="6">
    <source>
        <dbReference type="Proteomes" id="UP001530377"/>
    </source>
</evidence>
<dbReference type="InterPro" id="IPR050369">
    <property type="entry name" value="RBOH/FRE"/>
</dbReference>
<comment type="caution">
    <text evidence="5">The sequence shown here is derived from an EMBL/GenBank/DDBJ whole genome shotgun (WGS) entry which is preliminary data.</text>
</comment>
<dbReference type="SUPFAM" id="SSF52343">
    <property type="entry name" value="Ferredoxin reductase-like, C-terminal NADP-linked domain"/>
    <property type="match status" value="1"/>
</dbReference>
<evidence type="ECO:0000259" key="4">
    <source>
        <dbReference type="Pfam" id="PF08030"/>
    </source>
</evidence>
<keyword evidence="2" id="KW-1133">Transmembrane helix</keyword>
<dbReference type="PANTHER" id="PTHR11972">
    <property type="entry name" value="NADPH OXIDASE"/>
    <property type="match status" value="1"/>
</dbReference>
<dbReference type="PANTHER" id="PTHR11972:SF153">
    <property type="entry name" value="SUPEROXIDE-GENERATING NADPH OXIDASE HEAVY CHAIN SUBUNIT A"/>
    <property type="match status" value="1"/>
</dbReference>
<name>A0ABD3RGQ3_9STRA</name>
<dbReference type="Pfam" id="PF08022">
    <property type="entry name" value="FAD_binding_8"/>
    <property type="match status" value="1"/>
</dbReference>
<dbReference type="EMBL" id="JALLPB020000764">
    <property type="protein sequence ID" value="KAL3806640.1"/>
    <property type="molecule type" value="Genomic_DNA"/>
</dbReference>
<proteinExistence type="predicted"/>
<dbReference type="AlphaFoldDB" id="A0ABD3RGQ3"/>
<keyword evidence="2" id="KW-0812">Transmembrane</keyword>
<sequence length="666" mass="75421">MMPRLFSSILFFGGREGSGPLRPEGEKSCQRRARLWYWRAIWPFWKVTVAQVLCVIYIVVLTISTPPAGMRDPNTNDIVDPHNVTNTNDGLIYVNGSYRPVVAVGNWQKACLVISRASAFSMYPILVVVFITKMKATQCFLSRTPLSMYLGILNQAHEHHAHAGAYLAFDVWVHTAFHLLRWASQGNMSLLWTSAAGLSGLITVVVTPLIAFPMMYYRDSLSYEVRKGLHFLFYLFAYGLCFHVPMNAIPNGGYIAPILGSCIVLYTLDACYVYLFMCEKIETTAFHALSSGVRISMRVSERFRRSPAARGGFAYINIPWINNKQWHPFSLFEDPHDPSMLQVFLLNSGDWTNAVHKALLRDTTRPCWIKGPFPSPYLQVSSYDNQILVASGIGITPALATISAFKSSRRINLIWAVRDPEMLEFFLEQMYLEHDGWNLIFYTGKKSLTSPIKSANTNVQVIYERPNLSSIIPNIIYGIETNIGLPEKYTKRSKDEMKKLFTERTLELDADESLTSTEKYAKVCQLVMDLGFSMDELIDEIYQAIWDGFSGNGQSVTAELQANMTTSPLSSRADTEPEHAQGMFSQMCWARMRKVVNEGDSNSLLKPSFHPGRKNEVQEYFVKKLDANIKKTWGIFYCGGSKGVISDLRVISMDYNVDLHIDSFAW</sequence>
<evidence type="ECO:0000256" key="1">
    <source>
        <dbReference type="ARBA" id="ARBA00023002"/>
    </source>
</evidence>
<dbReference type="Gene3D" id="3.40.50.80">
    <property type="entry name" value="Nucleotide-binding domain of ferredoxin-NADP reductase (FNR) module"/>
    <property type="match status" value="1"/>
</dbReference>
<evidence type="ECO:0000313" key="5">
    <source>
        <dbReference type="EMBL" id="KAL3806640.1"/>
    </source>
</evidence>
<organism evidence="5 6">
    <name type="scientific">Cyclostephanos tholiformis</name>
    <dbReference type="NCBI Taxonomy" id="382380"/>
    <lineage>
        <taxon>Eukaryota</taxon>
        <taxon>Sar</taxon>
        <taxon>Stramenopiles</taxon>
        <taxon>Ochrophyta</taxon>
        <taxon>Bacillariophyta</taxon>
        <taxon>Coscinodiscophyceae</taxon>
        <taxon>Thalassiosirophycidae</taxon>
        <taxon>Stephanodiscales</taxon>
        <taxon>Stephanodiscaceae</taxon>
        <taxon>Cyclostephanos</taxon>
    </lineage>
</organism>
<feature type="transmembrane region" description="Helical" evidence="2">
    <location>
        <begin position="195"/>
        <end position="217"/>
    </location>
</feature>
<feature type="transmembrane region" description="Helical" evidence="2">
    <location>
        <begin position="229"/>
        <end position="248"/>
    </location>
</feature>
<evidence type="ECO:0000256" key="2">
    <source>
        <dbReference type="SAM" id="Phobius"/>
    </source>
</evidence>
<feature type="transmembrane region" description="Helical" evidence="2">
    <location>
        <begin position="41"/>
        <end position="63"/>
    </location>
</feature>
<feature type="domain" description="Ferric reductase NAD binding" evidence="4">
    <location>
        <begin position="383"/>
        <end position="430"/>
    </location>
</feature>
<dbReference type="InterPro" id="IPR039261">
    <property type="entry name" value="FNR_nucleotide-bd"/>
</dbReference>
<dbReference type="Proteomes" id="UP001530377">
    <property type="component" value="Unassembled WGS sequence"/>
</dbReference>
<keyword evidence="2" id="KW-0472">Membrane</keyword>
<dbReference type="CDD" id="cd06186">
    <property type="entry name" value="NOX_Duox_like_FAD_NADP"/>
    <property type="match status" value="1"/>
</dbReference>
<reference evidence="5 6" key="1">
    <citation type="submission" date="2024-10" db="EMBL/GenBank/DDBJ databases">
        <title>Updated reference genomes for cyclostephanoid diatoms.</title>
        <authorList>
            <person name="Roberts W.R."/>
            <person name="Alverson A.J."/>
        </authorList>
    </citation>
    <scope>NUCLEOTIDE SEQUENCE [LARGE SCALE GENOMIC DNA]</scope>
    <source>
        <strain evidence="5 6">AJA228-03</strain>
    </source>
</reference>
<feature type="transmembrane region" description="Helical" evidence="2">
    <location>
        <begin position="254"/>
        <end position="277"/>
    </location>
</feature>
<keyword evidence="6" id="KW-1185">Reference proteome</keyword>
<dbReference type="InterPro" id="IPR013112">
    <property type="entry name" value="FAD-bd_8"/>
</dbReference>
<keyword evidence="1" id="KW-0560">Oxidoreductase</keyword>
<dbReference type="GO" id="GO:0016491">
    <property type="term" value="F:oxidoreductase activity"/>
    <property type="evidence" value="ECO:0007669"/>
    <property type="project" value="UniProtKB-KW"/>
</dbReference>
<gene>
    <name evidence="5" type="ORF">ACHAXA_001896</name>
</gene>
<dbReference type="InterPro" id="IPR013121">
    <property type="entry name" value="Fe_red_NAD-bd_6"/>
</dbReference>
<accession>A0ABD3RGQ3</accession>